<gene>
    <name evidence="6" type="ORF">EMO89_04515</name>
</gene>
<sequence length="218" mass="23628">MPVISTADLSIGYKSSSIVSNINLQLRTGRIICLLGPNGAGKTTLMKTLLGRIKPMGGNVTYTQTSIEEMAAAIDHPSFFPYLSGRQNVQVASAFWGVDVDPESALNGVGIDRAAQGRKAKDYSTGMKERLELCLAMLPRPRFLFLDEPQNGLDADGMISLTATLRAYRDAGNCVVISTHLLHEIQGVPDECIVIRHGRAEQITDLTGVNIADLYHGR</sequence>
<protein>
    <submittedName>
        <fullName evidence="6">ATP-binding cassette domain-containing protein</fullName>
    </submittedName>
</protein>
<feature type="domain" description="ABC transporter" evidence="5">
    <location>
        <begin position="4"/>
        <end position="216"/>
    </location>
</feature>
<dbReference type="SMART" id="SM00382">
    <property type="entry name" value="AAA"/>
    <property type="match status" value="1"/>
</dbReference>
<evidence type="ECO:0000256" key="1">
    <source>
        <dbReference type="ARBA" id="ARBA00005417"/>
    </source>
</evidence>
<dbReference type="SUPFAM" id="SSF52540">
    <property type="entry name" value="P-loop containing nucleoside triphosphate hydrolases"/>
    <property type="match status" value="1"/>
</dbReference>
<dbReference type="InterPro" id="IPR003593">
    <property type="entry name" value="AAA+_ATPase"/>
</dbReference>
<dbReference type="Proteomes" id="UP000412028">
    <property type="component" value="Unassembled WGS sequence"/>
</dbReference>
<evidence type="ECO:0000313" key="7">
    <source>
        <dbReference type="Proteomes" id="UP000412028"/>
    </source>
</evidence>
<dbReference type="OrthoDB" id="9804819at2"/>
<accession>A0A5M9ZSS1</accession>
<keyword evidence="4 6" id="KW-0067">ATP-binding</keyword>
<dbReference type="GO" id="GO:0016887">
    <property type="term" value="F:ATP hydrolysis activity"/>
    <property type="evidence" value="ECO:0007669"/>
    <property type="project" value="InterPro"/>
</dbReference>
<evidence type="ECO:0000259" key="5">
    <source>
        <dbReference type="PROSITE" id="PS50893"/>
    </source>
</evidence>
<organism evidence="6 7">
    <name type="scientific">Bifidobacterium tissieri</name>
    <dbReference type="NCBI Taxonomy" id="1630162"/>
    <lineage>
        <taxon>Bacteria</taxon>
        <taxon>Bacillati</taxon>
        <taxon>Actinomycetota</taxon>
        <taxon>Actinomycetes</taxon>
        <taxon>Bifidobacteriales</taxon>
        <taxon>Bifidobacteriaceae</taxon>
        <taxon>Bifidobacterium</taxon>
    </lineage>
</organism>
<name>A0A5M9ZSS1_9BIFI</name>
<dbReference type="EMBL" id="RZUI01000004">
    <property type="protein sequence ID" value="KAA8830727.1"/>
    <property type="molecule type" value="Genomic_DNA"/>
</dbReference>
<dbReference type="AlphaFoldDB" id="A0A5M9ZSS1"/>
<dbReference type="RefSeq" id="WP_150381088.1">
    <property type="nucleotide sequence ID" value="NZ_RZUI01000004.1"/>
</dbReference>
<reference evidence="6 7" key="1">
    <citation type="journal article" date="2019" name="Syst. Appl. Microbiol.">
        <title>Characterization of Bifidobacterium species in feaces of the Egyptian fruit bat: Description of B. vespertilionis sp. nov. and B. rousetti sp. nov.</title>
        <authorList>
            <person name="Modesto M."/>
            <person name="Satti M."/>
            <person name="Watanabe K."/>
            <person name="Puglisi E."/>
            <person name="Morelli L."/>
            <person name="Huang C.-H."/>
            <person name="Liou J.-S."/>
            <person name="Miyashita M."/>
            <person name="Tamura T."/>
            <person name="Saito S."/>
            <person name="Mori K."/>
            <person name="Huang L."/>
            <person name="Sciavilla P."/>
            <person name="Sandri C."/>
            <person name="Spiezio C."/>
            <person name="Vitali F."/>
            <person name="Cavalieri D."/>
            <person name="Perpetuini G."/>
            <person name="Tofalo R."/>
            <person name="Bonetti A."/>
            <person name="Arita M."/>
            <person name="Mattarelli P."/>
        </authorList>
    </citation>
    <scope>NUCLEOTIDE SEQUENCE [LARGE SCALE GENOMIC DNA]</scope>
    <source>
        <strain evidence="6 7">RST7</strain>
    </source>
</reference>
<evidence type="ECO:0000256" key="3">
    <source>
        <dbReference type="ARBA" id="ARBA00022741"/>
    </source>
</evidence>
<dbReference type="Gene3D" id="3.40.50.300">
    <property type="entry name" value="P-loop containing nucleotide triphosphate hydrolases"/>
    <property type="match status" value="1"/>
</dbReference>
<evidence type="ECO:0000313" key="6">
    <source>
        <dbReference type="EMBL" id="KAA8830727.1"/>
    </source>
</evidence>
<dbReference type="InterPro" id="IPR027417">
    <property type="entry name" value="P-loop_NTPase"/>
</dbReference>
<comment type="caution">
    <text evidence="6">The sequence shown here is derived from an EMBL/GenBank/DDBJ whole genome shotgun (WGS) entry which is preliminary data.</text>
</comment>
<keyword evidence="3" id="KW-0547">Nucleotide-binding</keyword>
<dbReference type="Pfam" id="PF00005">
    <property type="entry name" value="ABC_tran"/>
    <property type="match status" value="1"/>
</dbReference>
<dbReference type="InterPro" id="IPR003439">
    <property type="entry name" value="ABC_transporter-like_ATP-bd"/>
</dbReference>
<dbReference type="PROSITE" id="PS50893">
    <property type="entry name" value="ABC_TRANSPORTER_2"/>
    <property type="match status" value="1"/>
</dbReference>
<comment type="similarity">
    <text evidence="1">Belongs to the ABC transporter superfamily.</text>
</comment>
<evidence type="ECO:0000256" key="2">
    <source>
        <dbReference type="ARBA" id="ARBA00022448"/>
    </source>
</evidence>
<evidence type="ECO:0000256" key="4">
    <source>
        <dbReference type="ARBA" id="ARBA00022840"/>
    </source>
</evidence>
<dbReference type="PANTHER" id="PTHR43335:SF8">
    <property type="entry name" value="ABC TRANSPORTER, ATP-BINDING PROTEIN"/>
    <property type="match status" value="1"/>
</dbReference>
<keyword evidence="2" id="KW-0813">Transport</keyword>
<dbReference type="PANTHER" id="PTHR43335">
    <property type="entry name" value="ABC TRANSPORTER, ATP-BINDING PROTEIN"/>
    <property type="match status" value="1"/>
</dbReference>
<dbReference type="GO" id="GO:0005524">
    <property type="term" value="F:ATP binding"/>
    <property type="evidence" value="ECO:0007669"/>
    <property type="project" value="UniProtKB-KW"/>
</dbReference>
<proteinExistence type="inferred from homology"/>